<dbReference type="OrthoDB" id="4297974at2"/>
<evidence type="ECO:0000313" key="2">
    <source>
        <dbReference type="Proteomes" id="UP000233491"/>
    </source>
</evidence>
<evidence type="ECO:0008006" key="3">
    <source>
        <dbReference type="Google" id="ProtNLM"/>
    </source>
</evidence>
<accession>A0A1I4UKT9</accession>
<dbReference type="AlphaFoldDB" id="A0A1I4UKT9"/>
<gene>
    <name evidence="1" type="ORF">CXZ10_15335</name>
</gene>
<protein>
    <recommendedName>
        <fullName evidence="3">Shikimate kinase</fullName>
    </recommendedName>
</protein>
<reference evidence="1 2" key="1">
    <citation type="submission" date="2017-12" db="EMBL/GenBank/DDBJ databases">
        <title>Anaerobic carbon monoxide metabolism by Pleomorphomonas carboxyditropha sp. nov., a new mesophilic hydrogenogenic carboxidotroph.</title>
        <authorList>
            <person name="Esquivel-Elizondo S."/>
            <person name="Krajmalnik-Brown R."/>
        </authorList>
    </citation>
    <scope>NUCLEOTIDE SEQUENCE [LARGE SCALE GENOMIC DNA]</scope>
    <source>
        <strain evidence="1 2">R5-392</strain>
    </source>
</reference>
<dbReference type="Proteomes" id="UP000233491">
    <property type="component" value="Unassembled WGS sequence"/>
</dbReference>
<organism evidence="1 2">
    <name type="scientific">Pleomorphomonas diazotrophica</name>
    <dbReference type="NCBI Taxonomy" id="1166257"/>
    <lineage>
        <taxon>Bacteria</taxon>
        <taxon>Pseudomonadati</taxon>
        <taxon>Pseudomonadota</taxon>
        <taxon>Alphaproteobacteria</taxon>
        <taxon>Hyphomicrobiales</taxon>
        <taxon>Pleomorphomonadaceae</taxon>
        <taxon>Pleomorphomonas</taxon>
    </lineage>
</organism>
<comment type="caution">
    <text evidence="1">The sequence shown here is derived from an EMBL/GenBank/DDBJ whole genome shotgun (WGS) entry which is preliminary data.</text>
</comment>
<name>A0A1I4UKT9_9HYPH</name>
<dbReference type="SUPFAM" id="SSF52540">
    <property type="entry name" value="P-loop containing nucleoside triphosphate hydrolases"/>
    <property type="match status" value="1"/>
</dbReference>
<sequence length="206" mass="22968">MSSPIEAILISGTSHVGKSTLAERLAQRLGWAQMSTDGLGRHPGRPWLGVPAPVVEFYERLTPETIHWFLKVHHENMWRQVRPMIEAERAAGRRFVLAGAALRPEYIAPLVSDEMFGVLLHAPDDFLLKRMRAASGYETRAPADRIPIDAFIDRSLRENAALRDAAREVGLRMVDVSDEQAMATLFDELVARATVTQIPGPLTPPR</sequence>
<dbReference type="RefSeq" id="WP_101290232.1">
    <property type="nucleotide sequence ID" value="NZ_FOUQ01000008.1"/>
</dbReference>
<keyword evidence="2" id="KW-1185">Reference proteome</keyword>
<dbReference type="InterPro" id="IPR027417">
    <property type="entry name" value="P-loop_NTPase"/>
</dbReference>
<evidence type="ECO:0000313" key="1">
    <source>
        <dbReference type="EMBL" id="PKR88389.1"/>
    </source>
</evidence>
<proteinExistence type="predicted"/>
<dbReference type="Gene3D" id="3.40.50.300">
    <property type="entry name" value="P-loop containing nucleotide triphosphate hydrolases"/>
    <property type="match status" value="1"/>
</dbReference>
<dbReference type="EMBL" id="PJNW01000012">
    <property type="protein sequence ID" value="PKR88389.1"/>
    <property type="molecule type" value="Genomic_DNA"/>
</dbReference>